<evidence type="ECO:0000313" key="5">
    <source>
        <dbReference type="Proteomes" id="UP000602076"/>
    </source>
</evidence>
<keyword evidence="5" id="KW-1185">Reference proteome</keyword>
<dbReference type="PANTHER" id="PTHR30404">
    <property type="entry name" value="N-ACETYLMURAMOYL-L-ALANINE AMIDASE"/>
    <property type="match status" value="1"/>
</dbReference>
<evidence type="ECO:0000259" key="3">
    <source>
        <dbReference type="PROSITE" id="PS51781"/>
    </source>
</evidence>
<dbReference type="SMART" id="SM00287">
    <property type="entry name" value="SH3b"/>
    <property type="match status" value="3"/>
</dbReference>
<keyword evidence="1" id="KW-0378">Hydrolase</keyword>
<dbReference type="EMBL" id="JACXSI010000011">
    <property type="protein sequence ID" value="MBD3107873.1"/>
    <property type="molecule type" value="Genomic_DNA"/>
</dbReference>
<dbReference type="RefSeq" id="WP_190997417.1">
    <property type="nucleotide sequence ID" value="NZ_JACXSI010000011.1"/>
</dbReference>
<dbReference type="GO" id="GO:0071555">
    <property type="term" value="P:cell wall organization"/>
    <property type="evidence" value="ECO:0007669"/>
    <property type="project" value="UniProtKB-KW"/>
</dbReference>
<name>A0A927HBY2_9BACI</name>
<dbReference type="Proteomes" id="UP000602076">
    <property type="component" value="Unassembled WGS sequence"/>
</dbReference>
<dbReference type="GO" id="GO:0008745">
    <property type="term" value="F:N-acetylmuramoyl-L-alanine amidase activity"/>
    <property type="evidence" value="ECO:0007669"/>
    <property type="project" value="InterPro"/>
</dbReference>
<evidence type="ECO:0000256" key="1">
    <source>
        <dbReference type="ARBA" id="ARBA00022801"/>
    </source>
</evidence>
<dbReference type="GO" id="GO:0030288">
    <property type="term" value="C:outer membrane-bounded periplasmic space"/>
    <property type="evidence" value="ECO:0007669"/>
    <property type="project" value="TreeGrafter"/>
</dbReference>
<dbReference type="PROSITE" id="PS51781">
    <property type="entry name" value="SH3B"/>
    <property type="match status" value="3"/>
</dbReference>
<dbReference type="InterPro" id="IPR017293">
    <property type="entry name" value="N-acetylmuramoyl-L-ala_amidase"/>
</dbReference>
<accession>A0A927HBY2</accession>
<sequence>MTITKFKLIFLCLLIVFFLPIGDLSFAESETVTITGNTVNARSGPGTDYDIVQKLTKGDIFSVIDTKSEWTQIKLSNGTKAWVFNELIAQNKDSEPNLDKAELTSPYAVITVSALAVKSKPHSEGNYVTTIREGESYPIIDEKNSWLKVKVSEDETGWIPEWNVKVVSEKEETPEEGTITVLFDNVPLRTKASINSDVKKYADKGDELKVTSIEGNMYEVKIGWWRKAYVAGWLVEASGDLPQLSKEGTNNSLENKLVIIDPGHGGHDSGTIGANGTYEKNLALYTASLLKDKLERAGATVILTREEDTYMSLEARVQVANAHRPDAFISIHYDSADQAEIQGITQYYYHSSQKGLAEAINTSMNDDNISRNRGSRFGNYQVLRHNSFPAVLLELGYLSNPKEEATVTNSKFQHQITTAIYEGISNYFQ</sequence>
<dbReference type="InterPro" id="IPR003646">
    <property type="entry name" value="SH3-like_bac-type"/>
</dbReference>
<dbReference type="InterPro" id="IPR002508">
    <property type="entry name" value="MurNAc-LAA_cat"/>
</dbReference>
<feature type="domain" description="SH3b" evidence="3">
    <location>
        <begin position="174"/>
        <end position="238"/>
    </location>
</feature>
<organism evidence="4 5">
    <name type="scientific">Peribacillus faecalis</name>
    <dbReference type="NCBI Taxonomy" id="2772559"/>
    <lineage>
        <taxon>Bacteria</taxon>
        <taxon>Bacillati</taxon>
        <taxon>Bacillota</taxon>
        <taxon>Bacilli</taxon>
        <taxon>Bacillales</taxon>
        <taxon>Bacillaceae</taxon>
        <taxon>Peribacillus</taxon>
    </lineage>
</organism>
<dbReference type="PIRSF" id="PIRSF037846">
    <property type="entry name" value="Autolysin_YrvJ_prd"/>
    <property type="match status" value="1"/>
</dbReference>
<reference evidence="4" key="1">
    <citation type="submission" date="2020-09" db="EMBL/GenBank/DDBJ databases">
        <title>Bacillus faecalis sp. nov., a moderately halophilic bacterium isolated from cow faeces.</title>
        <authorList>
            <person name="Jiang L."/>
            <person name="Lee J."/>
        </authorList>
    </citation>
    <scope>NUCLEOTIDE SEQUENCE</scope>
    <source>
        <strain evidence="4">AGMB 02131</strain>
    </source>
</reference>
<feature type="domain" description="SH3b" evidence="3">
    <location>
        <begin position="29"/>
        <end position="92"/>
    </location>
</feature>
<dbReference type="SMART" id="SM00646">
    <property type="entry name" value="Ami_3"/>
    <property type="match status" value="1"/>
</dbReference>
<keyword evidence="2" id="KW-0961">Cell wall biogenesis/degradation</keyword>
<protein>
    <submittedName>
        <fullName evidence="4">N-acetylmuramoyl-L-alanine amidase</fullName>
    </submittedName>
</protein>
<comment type="caution">
    <text evidence="4">The sequence shown here is derived from an EMBL/GenBank/DDBJ whole genome shotgun (WGS) entry which is preliminary data.</text>
</comment>
<dbReference type="Pfam" id="PF01520">
    <property type="entry name" value="Amidase_3"/>
    <property type="match status" value="1"/>
</dbReference>
<evidence type="ECO:0000256" key="2">
    <source>
        <dbReference type="ARBA" id="ARBA00023316"/>
    </source>
</evidence>
<dbReference type="Gene3D" id="3.40.630.40">
    <property type="entry name" value="Zn-dependent exopeptidases"/>
    <property type="match status" value="1"/>
</dbReference>
<gene>
    <name evidence="4" type="ORF">IEO70_05790</name>
</gene>
<dbReference type="SUPFAM" id="SSF53187">
    <property type="entry name" value="Zn-dependent exopeptidases"/>
    <property type="match status" value="1"/>
</dbReference>
<evidence type="ECO:0000313" key="4">
    <source>
        <dbReference type="EMBL" id="MBD3107873.1"/>
    </source>
</evidence>
<dbReference type="Gene3D" id="2.30.30.40">
    <property type="entry name" value="SH3 Domains"/>
    <property type="match status" value="3"/>
</dbReference>
<dbReference type="Pfam" id="PF08239">
    <property type="entry name" value="SH3_3"/>
    <property type="match status" value="2"/>
</dbReference>
<proteinExistence type="predicted"/>
<dbReference type="GO" id="GO:0009253">
    <property type="term" value="P:peptidoglycan catabolic process"/>
    <property type="evidence" value="ECO:0007669"/>
    <property type="project" value="InterPro"/>
</dbReference>
<dbReference type="AlphaFoldDB" id="A0A927HBY2"/>
<feature type="domain" description="SH3b" evidence="3">
    <location>
        <begin position="105"/>
        <end position="168"/>
    </location>
</feature>
<dbReference type="PANTHER" id="PTHR30404:SF7">
    <property type="entry name" value="CELL WALL AMIDASE LYTH-RELATED"/>
    <property type="match status" value="1"/>
</dbReference>
<dbReference type="InterPro" id="IPR050695">
    <property type="entry name" value="N-acetylmuramoyl_amidase_3"/>
</dbReference>
<dbReference type="CDD" id="cd02696">
    <property type="entry name" value="MurNAc-LAA"/>
    <property type="match status" value="1"/>
</dbReference>